<dbReference type="AlphaFoldDB" id="A0A8J7MGF3"/>
<dbReference type="Pfam" id="PF08713">
    <property type="entry name" value="DNA_alkylation"/>
    <property type="match status" value="1"/>
</dbReference>
<dbReference type="RefSeq" id="WP_200312335.1">
    <property type="nucleotide sequence ID" value="NZ_JAENIM010000044.1"/>
</dbReference>
<proteinExistence type="predicted"/>
<name>A0A8J7MGF3_9BACT</name>
<dbReference type="SUPFAM" id="SSF48371">
    <property type="entry name" value="ARM repeat"/>
    <property type="match status" value="1"/>
</dbReference>
<dbReference type="Gene3D" id="1.25.40.290">
    <property type="entry name" value="ARM repeat domains"/>
    <property type="match status" value="1"/>
</dbReference>
<sequence>MASLLMKDGLAAEAIDRIALALTSCDPQFEADSFRSQALTGLQPLSLKQRVHHIIGALHQHLPADYEKAAQLMIQLPNHWTADDSWNYSPFAAWPLIDYHASYGLHSPSLALDTLAELTQMFTAEFAIRPFILQHAEISHQKLEQWIHSDNEHIRRLASEGSRPRLPWGEQLKPHIEDPQKCLYILNALRHDDSLYVRKSVANHLNDISKDHPATALQIARDWTTNNPSKYSSWIVKHGMRSLIKQGHPEVFSLLGFSSQPDVSHCQLDIQPTSIRIGEAVQMTFSAKSMAEQKLALDYAIHFVKANGQRRAKVFKGKVVDAQKGQVIQLEKSHSFKLITTRKYYPGEHHLEIILNGKVVANGKFQLQVADC</sequence>
<evidence type="ECO:0000313" key="1">
    <source>
        <dbReference type="EMBL" id="MBK1792323.1"/>
    </source>
</evidence>
<keyword evidence="2" id="KW-1185">Reference proteome</keyword>
<accession>A0A8J7MGF3</accession>
<evidence type="ECO:0000313" key="2">
    <source>
        <dbReference type="Proteomes" id="UP000624703"/>
    </source>
</evidence>
<dbReference type="InterPro" id="IPR014825">
    <property type="entry name" value="DNA_alkylation"/>
</dbReference>
<dbReference type="InterPro" id="IPR016024">
    <property type="entry name" value="ARM-type_fold"/>
</dbReference>
<dbReference type="EMBL" id="JAENIM010000044">
    <property type="protein sequence ID" value="MBK1792323.1"/>
    <property type="molecule type" value="Genomic_DNA"/>
</dbReference>
<comment type="caution">
    <text evidence="1">The sequence shown here is derived from an EMBL/GenBank/DDBJ whole genome shotgun (WGS) entry which is preliminary data.</text>
</comment>
<organism evidence="1 2">
    <name type="scientific">Persicirhabdus sediminis</name>
    <dbReference type="NCBI Taxonomy" id="454144"/>
    <lineage>
        <taxon>Bacteria</taxon>
        <taxon>Pseudomonadati</taxon>
        <taxon>Verrucomicrobiota</taxon>
        <taxon>Verrucomicrobiia</taxon>
        <taxon>Verrucomicrobiales</taxon>
        <taxon>Verrucomicrobiaceae</taxon>
        <taxon>Persicirhabdus</taxon>
    </lineage>
</organism>
<dbReference type="Proteomes" id="UP000624703">
    <property type="component" value="Unassembled WGS sequence"/>
</dbReference>
<reference evidence="1" key="1">
    <citation type="submission" date="2021-01" db="EMBL/GenBank/DDBJ databases">
        <title>Modified the classification status of verrucomicrobia.</title>
        <authorList>
            <person name="Feng X."/>
        </authorList>
    </citation>
    <scope>NUCLEOTIDE SEQUENCE</scope>
    <source>
        <strain evidence="1">_KCTC 22039</strain>
    </source>
</reference>
<protein>
    <submittedName>
        <fullName evidence="1">DNA alkylation repair protein</fullName>
    </submittedName>
</protein>
<gene>
    <name evidence="1" type="ORF">JIN82_14260</name>
</gene>